<comment type="caution">
    <text evidence="2">The sequence shown here is derived from an EMBL/GenBank/DDBJ whole genome shotgun (WGS) entry which is preliminary data.</text>
</comment>
<dbReference type="EC" id="3.6.4.-" evidence="2"/>
<dbReference type="RefSeq" id="WP_209843011.1">
    <property type="nucleotide sequence ID" value="NZ_JAGGJP010000022.1"/>
</dbReference>
<dbReference type="Gene3D" id="3.40.50.300">
    <property type="entry name" value="P-loop containing nucleotide triphosphate hydrolases"/>
    <property type="match status" value="2"/>
</dbReference>
<organism evidence="2 3">
    <name type="scientific">Rubellimicrobium aerolatum</name>
    <dbReference type="NCBI Taxonomy" id="490979"/>
    <lineage>
        <taxon>Bacteria</taxon>
        <taxon>Pseudomonadati</taxon>
        <taxon>Pseudomonadota</taxon>
        <taxon>Alphaproteobacteria</taxon>
        <taxon>Rhodobacterales</taxon>
        <taxon>Roseobacteraceae</taxon>
        <taxon>Rubellimicrobium</taxon>
    </lineage>
</organism>
<evidence type="ECO:0000313" key="3">
    <source>
        <dbReference type="Proteomes" id="UP001596056"/>
    </source>
</evidence>
<name>A0ABW0SGQ0_9RHOB</name>
<keyword evidence="2" id="KW-0067">ATP-binding</keyword>
<keyword evidence="2" id="KW-0378">Hydrolase</keyword>
<dbReference type="InterPro" id="IPR050742">
    <property type="entry name" value="Helicase_Restrict-Modif_Enz"/>
</dbReference>
<dbReference type="GO" id="GO:0016787">
    <property type="term" value="F:hydrolase activity"/>
    <property type="evidence" value="ECO:0007669"/>
    <property type="project" value="UniProtKB-KW"/>
</dbReference>
<dbReference type="Proteomes" id="UP001596056">
    <property type="component" value="Unassembled WGS sequence"/>
</dbReference>
<evidence type="ECO:0000313" key="2">
    <source>
        <dbReference type="EMBL" id="MFC5568096.1"/>
    </source>
</evidence>
<keyword evidence="2" id="KW-0347">Helicase</keyword>
<keyword evidence="2" id="KW-0547">Nucleotide-binding</keyword>
<keyword evidence="3" id="KW-1185">Reference proteome</keyword>
<feature type="domain" description="Helicase/UvrB N-terminal" evidence="1">
    <location>
        <begin position="2"/>
        <end position="263"/>
    </location>
</feature>
<accession>A0ABW0SGQ0</accession>
<dbReference type="GO" id="GO:0004386">
    <property type="term" value="F:helicase activity"/>
    <property type="evidence" value="ECO:0007669"/>
    <property type="project" value="UniProtKB-KW"/>
</dbReference>
<proteinExistence type="predicted"/>
<dbReference type="PANTHER" id="PTHR47396:SF1">
    <property type="entry name" value="ATP-DEPENDENT HELICASE IRC3-RELATED"/>
    <property type="match status" value="1"/>
</dbReference>
<dbReference type="SUPFAM" id="SSF52540">
    <property type="entry name" value="P-loop containing nucleoside triphosphate hydrolases"/>
    <property type="match status" value="2"/>
</dbReference>
<dbReference type="PANTHER" id="PTHR47396">
    <property type="entry name" value="TYPE I RESTRICTION ENZYME ECOKI R PROTEIN"/>
    <property type="match status" value="1"/>
</dbReference>
<dbReference type="Pfam" id="PF04851">
    <property type="entry name" value="ResIII"/>
    <property type="match status" value="1"/>
</dbReference>
<evidence type="ECO:0000259" key="1">
    <source>
        <dbReference type="Pfam" id="PF04851"/>
    </source>
</evidence>
<dbReference type="InterPro" id="IPR006935">
    <property type="entry name" value="Helicase/UvrB_N"/>
</dbReference>
<sequence length="890" mass="96778">MDLKTYQQAALDALRRVLDATPALGPARAFAQEVARQDEESRLLGRTPLPRSYAPLPGLPDVPHVCLRLPTGGGKTLLAGESLAVAAPFLGRDRPFALWLAPSDMIRAQTVAALKDPRHPYRARLDAHFGRVRVLDVAEFESLLPQDLATAAVIVVATIQAFRVTNTLGRKVYGHREDLEPHFGPLPTEGMETVAPADLDAAATRAGPRPTPGAVKFSFANLCHAHRPVLIVDEAHNAVTGLTREMQARLNPSLIVELTATPRDRQNILFSVTAQALKDEEMIKLPIRVRPHPGWEEAVRGAVATRNLLTEKAKQARDPLRPIVLYQAQDRTGHPTADELRAFLIDAALAPAASIAIATGDRRDLDGVDLGDPACPIRHVITVDALREGWDCPQAYVLCATQRLRSATAVEQILGRVLRMPGARRRADPALNMAYAHVSEPDFTEVAASLGERLTAMGFTDDEVRDGLRPAAVSQDAQGALFDPDPVAPRPVLDCLLPDTPEARATLGGLQEAGVDYLPSPGGLRVGVRGDVAPAVAAALAALTPLPERPALAALLARHEARVEAARSPADRGAVLEVPFLAVRLQGELFRAESGEIFDRADWSPDPALAILTEADLAFDRSEEVLDIDMEGERLRYSRSTRSTPVLPGLPQPPDAAREATLVQWLTARCRAPDLPEPDLHAWLARLVGHLLTARGLPLDVVIDWQHPIAAKARARLDASRAAARRDAYQSALFGPDADLGADPSGVARFDRDSHADLPTVASPFRYRRHLLGPDRIDPGLNPEEIACAQALDSLPEVEVWTRNPARHRSSFWLPTASDRFYPDFVARLTDGRLLVVEYKGDHLATAADTREKALIGALWATRVNHLFTIVERARHGEGPEAQLRRALAR</sequence>
<reference evidence="3" key="1">
    <citation type="journal article" date="2019" name="Int. J. Syst. Evol. Microbiol.">
        <title>The Global Catalogue of Microorganisms (GCM) 10K type strain sequencing project: providing services to taxonomists for standard genome sequencing and annotation.</title>
        <authorList>
            <consortium name="The Broad Institute Genomics Platform"/>
            <consortium name="The Broad Institute Genome Sequencing Center for Infectious Disease"/>
            <person name="Wu L."/>
            <person name="Ma J."/>
        </authorList>
    </citation>
    <scope>NUCLEOTIDE SEQUENCE [LARGE SCALE GENOMIC DNA]</scope>
    <source>
        <strain evidence="3">KACC 11588</strain>
    </source>
</reference>
<dbReference type="InterPro" id="IPR027417">
    <property type="entry name" value="P-loop_NTPase"/>
</dbReference>
<dbReference type="EMBL" id="JBHSNA010000026">
    <property type="protein sequence ID" value="MFC5568096.1"/>
    <property type="molecule type" value="Genomic_DNA"/>
</dbReference>
<gene>
    <name evidence="2" type="ORF">ACFPOC_16930</name>
</gene>
<protein>
    <submittedName>
        <fullName evidence="2">DEAD/DEAH box helicase</fullName>
        <ecNumber evidence="2">3.6.4.-</ecNumber>
    </submittedName>
</protein>